<feature type="domain" description="DALR anticodon binding" evidence="1">
    <location>
        <begin position="209"/>
        <end position="329"/>
    </location>
</feature>
<dbReference type="InterPro" id="IPR009080">
    <property type="entry name" value="tRNAsynth_Ia_anticodon-bd"/>
</dbReference>
<dbReference type="GO" id="GO:0106217">
    <property type="term" value="P:tRNA C3-cytosine methylation"/>
    <property type="evidence" value="ECO:0007669"/>
    <property type="project" value="TreeGrafter"/>
</dbReference>
<dbReference type="Proteomes" id="UP000625711">
    <property type="component" value="Unassembled WGS sequence"/>
</dbReference>
<dbReference type="OrthoDB" id="9990834at2759"/>
<dbReference type="GO" id="GO:0006420">
    <property type="term" value="P:arginyl-tRNA aminoacylation"/>
    <property type="evidence" value="ECO:0007669"/>
    <property type="project" value="InterPro"/>
</dbReference>
<sequence>MSPLDIYIVHLYKTLIDVSPESNQTIVKLHTKYLEELGDISFPLLRKSWLSVLPASYNIEIISEEDIDNNDLNVWNLSILRLSILKKVADNLIKLTTSSAQHDSKKIYIGLNKKQNFPFLVVGPVMNQKGVKDTTNSAMDLINKRASDMRMMAQHRYQVNIKADSDYREYFHKLGVSSVTIELLSNKPHKPIKVMLNGSSNVNKGPSFIFYNCARISVLLKEFQRKVDQSIYTQLPNVEEIDVTLLNQPEEWEIYYGYVLQFPILIKNCIKDIEKEIFSPQNLITFLSNLSGIFSVYYRRVRILTDPREHLLPLIHARIYLIKTLHQIIISFTKLATNNAKILIVTEQRIY</sequence>
<dbReference type="InterPro" id="IPR008909">
    <property type="entry name" value="DALR_anticod-bd"/>
</dbReference>
<evidence type="ECO:0000259" key="1">
    <source>
        <dbReference type="SMART" id="SM00836"/>
    </source>
</evidence>
<proteinExistence type="predicted"/>
<dbReference type="EMBL" id="JAACXV010000079">
    <property type="protein sequence ID" value="KAF7284289.1"/>
    <property type="molecule type" value="Genomic_DNA"/>
</dbReference>
<dbReference type="AlphaFoldDB" id="A0A834IND6"/>
<keyword evidence="3" id="KW-1185">Reference proteome</keyword>
<dbReference type="Pfam" id="PF05746">
    <property type="entry name" value="DALR_1"/>
    <property type="match status" value="1"/>
</dbReference>
<dbReference type="GO" id="GO:0004814">
    <property type="term" value="F:arginine-tRNA ligase activity"/>
    <property type="evidence" value="ECO:0007669"/>
    <property type="project" value="InterPro"/>
</dbReference>
<name>A0A834IND6_RHYFE</name>
<comment type="caution">
    <text evidence="2">The sequence shown here is derived from an EMBL/GenBank/DDBJ whole genome shotgun (WGS) entry which is preliminary data.</text>
</comment>
<gene>
    <name evidence="2" type="ORF">GWI33_022277</name>
</gene>
<dbReference type="PANTHER" id="PTHR16043">
    <property type="entry name" value="DALRD3 PROTEIN"/>
    <property type="match status" value="1"/>
</dbReference>
<dbReference type="SMART" id="SM00836">
    <property type="entry name" value="DALR_1"/>
    <property type="match status" value="1"/>
</dbReference>
<evidence type="ECO:0000313" key="3">
    <source>
        <dbReference type="Proteomes" id="UP000625711"/>
    </source>
</evidence>
<dbReference type="Gene3D" id="1.10.730.10">
    <property type="entry name" value="Isoleucyl-tRNA Synthetase, Domain 1"/>
    <property type="match status" value="1"/>
</dbReference>
<accession>A0A834IND6</accession>
<dbReference type="GO" id="GO:0005524">
    <property type="term" value="F:ATP binding"/>
    <property type="evidence" value="ECO:0007669"/>
    <property type="project" value="InterPro"/>
</dbReference>
<reference evidence="2" key="1">
    <citation type="submission" date="2020-08" db="EMBL/GenBank/DDBJ databases">
        <title>Genome sequencing and assembly of the red palm weevil Rhynchophorus ferrugineus.</title>
        <authorList>
            <person name="Dias G.B."/>
            <person name="Bergman C.M."/>
            <person name="Manee M."/>
        </authorList>
    </citation>
    <scope>NUCLEOTIDE SEQUENCE</scope>
    <source>
        <strain evidence="2">AA-2017</strain>
        <tissue evidence="2">Whole larva</tissue>
    </source>
</reference>
<dbReference type="PANTHER" id="PTHR16043:SF1">
    <property type="entry name" value="DALR ANTICODON-BINDING DOMAIN-CONTAINING PROTEIN 3"/>
    <property type="match status" value="1"/>
</dbReference>
<organism evidence="2 3">
    <name type="scientific">Rhynchophorus ferrugineus</name>
    <name type="common">Red palm weevil</name>
    <name type="synonym">Curculio ferrugineus</name>
    <dbReference type="NCBI Taxonomy" id="354439"/>
    <lineage>
        <taxon>Eukaryota</taxon>
        <taxon>Metazoa</taxon>
        <taxon>Ecdysozoa</taxon>
        <taxon>Arthropoda</taxon>
        <taxon>Hexapoda</taxon>
        <taxon>Insecta</taxon>
        <taxon>Pterygota</taxon>
        <taxon>Neoptera</taxon>
        <taxon>Endopterygota</taxon>
        <taxon>Coleoptera</taxon>
        <taxon>Polyphaga</taxon>
        <taxon>Cucujiformia</taxon>
        <taxon>Curculionidae</taxon>
        <taxon>Dryophthorinae</taxon>
        <taxon>Rhynchophorus</taxon>
    </lineage>
</organism>
<dbReference type="SUPFAM" id="SSF47323">
    <property type="entry name" value="Anticodon-binding domain of a subclass of class I aminoacyl-tRNA synthetases"/>
    <property type="match status" value="1"/>
</dbReference>
<dbReference type="InterPro" id="IPR037380">
    <property type="entry name" value="DALRD3"/>
</dbReference>
<dbReference type="GO" id="GO:0000049">
    <property type="term" value="F:tRNA binding"/>
    <property type="evidence" value="ECO:0007669"/>
    <property type="project" value="TreeGrafter"/>
</dbReference>
<evidence type="ECO:0000313" key="2">
    <source>
        <dbReference type="EMBL" id="KAF7284289.1"/>
    </source>
</evidence>
<protein>
    <recommendedName>
        <fullName evidence="1">DALR anticodon binding domain-containing protein</fullName>
    </recommendedName>
</protein>